<evidence type="ECO:0008006" key="4">
    <source>
        <dbReference type="Google" id="ProtNLM"/>
    </source>
</evidence>
<evidence type="ECO:0000256" key="1">
    <source>
        <dbReference type="SAM" id="SignalP"/>
    </source>
</evidence>
<dbReference type="RefSeq" id="WP_108950120.1">
    <property type="nucleotide sequence ID" value="NZ_CP022187.1"/>
</dbReference>
<dbReference type="Pfam" id="PF13557">
    <property type="entry name" value="Phenol_MetA_deg"/>
    <property type="match status" value="1"/>
</dbReference>
<dbReference type="EMBL" id="CP022187">
    <property type="protein sequence ID" value="AWI76421.1"/>
    <property type="molecule type" value="Genomic_DNA"/>
</dbReference>
<protein>
    <recommendedName>
        <fullName evidence="4">Transporter</fullName>
    </recommendedName>
</protein>
<evidence type="ECO:0000313" key="2">
    <source>
        <dbReference type="EMBL" id="AWI76421.1"/>
    </source>
</evidence>
<reference evidence="2 3" key="1">
    <citation type="submission" date="2017-06" db="EMBL/GenBank/DDBJ databases">
        <title>Azoarcus.</title>
        <authorList>
            <person name="Woo J.-H."/>
            <person name="Kim H.-S."/>
        </authorList>
    </citation>
    <scope>NUCLEOTIDE SEQUENCE [LARGE SCALE GENOMIC DNA]</scope>
    <source>
        <strain evidence="2 3">TSPY31</strain>
    </source>
</reference>
<keyword evidence="3" id="KW-1185">Reference proteome</keyword>
<name>A0A2U8GS74_9RHOO</name>
<dbReference type="InterPro" id="IPR025737">
    <property type="entry name" value="FApF"/>
</dbReference>
<keyword evidence="1" id="KW-0732">Signal</keyword>
<sequence>MFGLSSYPPAPKRMAAALAMAAGLGCGAPTQAQVTFDVIGPHEYELPVGFKPFNVFVQYATFQDSNRLWDSRSKRKDAPGADVIVGMSKYVRFWSPESHPDIGIAYEIIVPEVSIRSSANRSSSSGIGDPLTGPAIWYKPSANATLGFQTFMQVPVGDSDVGGGDVWKNYSSLFWDLQLGKVSYTADAGFVFFGKSTDADATPGTIFHTNHRLGYAMGDVIEPFIALDYESQAAWTNKATGARNPRNHELTAGLGVMFKYYGNQSLTLRYSGGIEGKNRAATNSLNLKYAYAW</sequence>
<gene>
    <name evidence="2" type="ORF">CEW83_15385</name>
</gene>
<accession>A0A2U8GS74</accession>
<dbReference type="AlphaFoldDB" id="A0A2U8GS74"/>
<feature type="chain" id="PRO_5016157277" description="Transporter" evidence="1">
    <location>
        <begin position="33"/>
        <end position="293"/>
    </location>
</feature>
<dbReference type="Proteomes" id="UP000244930">
    <property type="component" value="Chromosome"/>
</dbReference>
<evidence type="ECO:0000313" key="3">
    <source>
        <dbReference type="Proteomes" id="UP000244930"/>
    </source>
</evidence>
<organism evidence="2 3">
    <name type="scientific">Parazoarcus communis</name>
    <dbReference type="NCBI Taxonomy" id="41977"/>
    <lineage>
        <taxon>Bacteria</taxon>
        <taxon>Pseudomonadati</taxon>
        <taxon>Pseudomonadota</taxon>
        <taxon>Betaproteobacteria</taxon>
        <taxon>Rhodocyclales</taxon>
        <taxon>Zoogloeaceae</taxon>
        <taxon>Parazoarcus</taxon>
    </lineage>
</organism>
<proteinExistence type="predicted"/>
<dbReference type="KEGG" id="acom:CEW83_15385"/>
<feature type="signal peptide" evidence="1">
    <location>
        <begin position="1"/>
        <end position="32"/>
    </location>
</feature>